<accession>A0A9Q3XCP9</accession>
<dbReference type="PANTHER" id="PTHR43792">
    <property type="entry name" value="GNAT FAMILY, PUTATIVE (AFU_ORTHOLOGUE AFUA_3G00765)-RELATED-RELATED"/>
    <property type="match status" value="1"/>
</dbReference>
<name>A0A9Q3XCP9_9SPHN</name>
<dbReference type="SUPFAM" id="SSF55729">
    <property type="entry name" value="Acyl-CoA N-acyltransferases (Nat)"/>
    <property type="match status" value="1"/>
</dbReference>
<organism evidence="2 3">
    <name type="scientific">Qipengyuania aquimaris</name>
    <dbReference type="NCBI Taxonomy" id="255984"/>
    <lineage>
        <taxon>Bacteria</taxon>
        <taxon>Pseudomonadati</taxon>
        <taxon>Pseudomonadota</taxon>
        <taxon>Alphaproteobacteria</taxon>
        <taxon>Sphingomonadales</taxon>
        <taxon>Erythrobacteraceae</taxon>
        <taxon>Qipengyuania</taxon>
    </lineage>
</organism>
<dbReference type="Gene3D" id="3.40.630.30">
    <property type="match status" value="1"/>
</dbReference>
<dbReference type="InterPro" id="IPR051531">
    <property type="entry name" value="N-acetyltransferase"/>
</dbReference>
<dbReference type="Pfam" id="PF13302">
    <property type="entry name" value="Acetyltransf_3"/>
    <property type="match status" value="1"/>
</dbReference>
<dbReference type="GO" id="GO:0016747">
    <property type="term" value="F:acyltransferase activity, transferring groups other than amino-acyl groups"/>
    <property type="evidence" value="ECO:0007669"/>
    <property type="project" value="InterPro"/>
</dbReference>
<dbReference type="RefSeq" id="WP_222405133.1">
    <property type="nucleotide sequence ID" value="NZ_JAHVKP010000001.1"/>
</dbReference>
<dbReference type="EMBL" id="JAHVKP010000001">
    <property type="protein sequence ID" value="MBY6218257.1"/>
    <property type="molecule type" value="Genomic_DNA"/>
</dbReference>
<gene>
    <name evidence="2" type="ORF">KUV31_07875</name>
</gene>
<dbReference type="InterPro" id="IPR016181">
    <property type="entry name" value="Acyl_CoA_acyltransferase"/>
</dbReference>
<dbReference type="InterPro" id="IPR000182">
    <property type="entry name" value="GNAT_dom"/>
</dbReference>
<protein>
    <submittedName>
        <fullName evidence="2">GNAT family N-acetyltransferase</fullName>
    </submittedName>
</protein>
<sequence>MFHVTNRLLLRPAWPEDADALFGKIADEGVVRNLASAPWPYLPEHAREFVMRKQDPRYPVFLITRPGDEGSELVGCIGIDATDGEVELGYWIARRFWGQGYATEAANGVLEVARLLGHERLTAGHFLDNPASGRVLRKLGFRPTGKVAGRHSCGRGEKADCVLYSLDLDAQQAEAPLQAA</sequence>
<feature type="domain" description="N-acetyltransferase" evidence="1">
    <location>
        <begin position="8"/>
        <end position="169"/>
    </location>
</feature>
<comment type="caution">
    <text evidence="2">The sequence shown here is derived from an EMBL/GenBank/DDBJ whole genome shotgun (WGS) entry which is preliminary data.</text>
</comment>
<evidence type="ECO:0000313" key="2">
    <source>
        <dbReference type="EMBL" id="MBY6218257.1"/>
    </source>
</evidence>
<evidence type="ECO:0000259" key="1">
    <source>
        <dbReference type="PROSITE" id="PS51186"/>
    </source>
</evidence>
<reference evidence="2" key="1">
    <citation type="submission" date="2021-06" db="EMBL/GenBank/DDBJ databases">
        <title>50 bacteria genomes isolated from Dapeng, Shenzhen, China.</title>
        <authorList>
            <person name="Zheng W."/>
            <person name="Yu S."/>
            <person name="Huang Y."/>
        </authorList>
    </citation>
    <scope>NUCLEOTIDE SEQUENCE</scope>
    <source>
        <strain evidence="2">DP4N28-2</strain>
    </source>
</reference>
<dbReference type="AlphaFoldDB" id="A0A9Q3XCP9"/>
<dbReference type="PROSITE" id="PS51186">
    <property type="entry name" value="GNAT"/>
    <property type="match status" value="1"/>
</dbReference>
<evidence type="ECO:0000313" key="3">
    <source>
        <dbReference type="Proteomes" id="UP000824927"/>
    </source>
</evidence>
<proteinExistence type="predicted"/>
<dbReference type="Proteomes" id="UP000824927">
    <property type="component" value="Unassembled WGS sequence"/>
</dbReference>